<protein>
    <submittedName>
        <fullName evidence="2">Uncharacterized protein</fullName>
    </submittedName>
</protein>
<sequence length="198" mass="20210">MADDGNVPTDYSDENTEQLARGLSDQAAALSDALSSPLGVTQPTTARAVVGRLIETTRELVRSFDQLNDFLVDELNGRRLSDVHGLDPSATVWTAQGALTDAAAGAEGMIAALGDAHDLIGAVKPVPSASSRGASAVSSRAAAQSPPGEAESDASARRTAGADFPMGVGDALQTDGKGQPEAPASRTGFASRLIRRAP</sequence>
<dbReference type="AlphaFoldDB" id="A0A939T199"/>
<proteinExistence type="predicted"/>
<dbReference type="RefSeq" id="WP_208254700.1">
    <property type="nucleotide sequence ID" value="NZ_JAGEOJ010000003.1"/>
</dbReference>
<feature type="region of interest" description="Disordered" evidence="1">
    <location>
        <begin position="127"/>
        <end position="198"/>
    </location>
</feature>
<name>A0A939T199_9ACTN</name>
<evidence type="ECO:0000313" key="3">
    <source>
        <dbReference type="Proteomes" id="UP000669179"/>
    </source>
</evidence>
<dbReference type="Proteomes" id="UP000669179">
    <property type="component" value="Unassembled WGS sequence"/>
</dbReference>
<keyword evidence="3" id="KW-1185">Reference proteome</keyword>
<evidence type="ECO:0000256" key="1">
    <source>
        <dbReference type="SAM" id="MobiDB-lite"/>
    </source>
</evidence>
<organism evidence="2 3">
    <name type="scientific">Actinomadura barringtoniae</name>
    <dbReference type="NCBI Taxonomy" id="1427535"/>
    <lineage>
        <taxon>Bacteria</taxon>
        <taxon>Bacillati</taxon>
        <taxon>Actinomycetota</taxon>
        <taxon>Actinomycetes</taxon>
        <taxon>Streptosporangiales</taxon>
        <taxon>Thermomonosporaceae</taxon>
        <taxon>Actinomadura</taxon>
    </lineage>
</organism>
<gene>
    <name evidence="2" type="ORF">J4573_08350</name>
</gene>
<comment type="caution">
    <text evidence="2">The sequence shown here is derived from an EMBL/GenBank/DDBJ whole genome shotgun (WGS) entry which is preliminary data.</text>
</comment>
<reference evidence="2" key="1">
    <citation type="submission" date="2021-03" db="EMBL/GenBank/DDBJ databases">
        <authorList>
            <person name="Kanchanasin P."/>
            <person name="Saeng-In P."/>
            <person name="Phongsopitanun W."/>
            <person name="Yuki M."/>
            <person name="Kudo T."/>
            <person name="Ohkuma M."/>
            <person name="Tanasupawat S."/>
        </authorList>
    </citation>
    <scope>NUCLEOTIDE SEQUENCE</scope>
    <source>
        <strain evidence="2">GKU 128</strain>
    </source>
</reference>
<feature type="compositionally biased region" description="Low complexity" evidence="1">
    <location>
        <begin position="127"/>
        <end position="147"/>
    </location>
</feature>
<dbReference type="EMBL" id="JAGEOJ010000003">
    <property type="protein sequence ID" value="MBO2447096.1"/>
    <property type="molecule type" value="Genomic_DNA"/>
</dbReference>
<accession>A0A939T199</accession>
<evidence type="ECO:0000313" key="2">
    <source>
        <dbReference type="EMBL" id="MBO2447096.1"/>
    </source>
</evidence>